<organism evidence="1 2">
    <name type="scientific">Hypsibius exemplaris</name>
    <name type="common">Freshwater tardigrade</name>
    <dbReference type="NCBI Taxonomy" id="2072580"/>
    <lineage>
        <taxon>Eukaryota</taxon>
        <taxon>Metazoa</taxon>
        <taxon>Ecdysozoa</taxon>
        <taxon>Tardigrada</taxon>
        <taxon>Eutardigrada</taxon>
        <taxon>Parachela</taxon>
        <taxon>Hypsibioidea</taxon>
        <taxon>Hypsibiidae</taxon>
        <taxon>Hypsibius</taxon>
    </lineage>
</organism>
<keyword evidence="2" id="KW-1185">Reference proteome</keyword>
<evidence type="ECO:0000313" key="2">
    <source>
        <dbReference type="Proteomes" id="UP000192578"/>
    </source>
</evidence>
<proteinExistence type="predicted"/>
<dbReference type="AlphaFoldDB" id="A0A1W0W8R9"/>
<evidence type="ECO:0000313" key="1">
    <source>
        <dbReference type="EMBL" id="OQV11601.1"/>
    </source>
</evidence>
<accession>A0A1W0W8R9</accession>
<dbReference type="Proteomes" id="UP000192578">
    <property type="component" value="Unassembled WGS sequence"/>
</dbReference>
<reference evidence="2" key="1">
    <citation type="submission" date="2017-01" db="EMBL/GenBank/DDBJ databases">
        <title>Comparative genomics of anhydrobiosis in the tardigrade Hypsibius dujardini.</title>
        <authorList>
            <person name="Yoshida Y."/>
            <person name="Koutsovoulos G."/>
            <person name="Laetsch D."/>
            <person name="Stevens L."/>
            <person name="Kumar S."/>
            <person name="Horikawa D."/>
            <person name="Ishino K."/>
            <person name="Komine S."/>
            <person name="Tomita M."/>
            <person name="Blaxter M."/>
            <person name="Arakawa K."/>
        </authorList>
    </citation>
    <scope>NUCLEOTIDE SEQUENCE [LARGE SCALE GENOMIC DNA]</scope>
    <source>
        <strain evidence="2">Z151</strain>
    </source>
</reference>
<comment type="caution">
    <text evidence="1">The sequence shown here is derived from an EMBL/GenBank/DDBJ whole genome shotgun (WGS) entry which is preliminary data.</text>
</comment>
<gene>
    <name evidence="1" type="ORF">BV898_14099</name>
</gene>
<dbReference type="EMBL" id="MTYJ01000166">
    <property type="protein sequence ID" value="OQV11601.1"/>
    <property type="molecule type" value="Genomic_DNA"/>
</dbReference>
<name>A0A1W0W8R9_HYPEX</name>
<sequence>MTGSLLFTGIFIAALGIWGIQIWIPHILFDHPISQKEPQRWALERYGNTFTATTQEGYEVAGRSVWVTRDEKGEIKFFFVKKSLIGKADLTTRYTVKRPGDLIVKREETYGNQEPDESCRVILEMKDVEVDFSSISNPQQRALNNGYGLNETLEDGKK</sequence>
<protein>
    <submittedName>
        <fullName evidence="1">Uncharacterized protein</fullName>
    </submittedName>
</protein>